<protein>
    <submittedName>
        <fullName evidence="2">Uncharacterized protein</fullName>
    </submittedName>
</protein>
<evidence type="ECO:0000256" key="1">
    <source>
        <dbReference type="SAM" id="MobiDB-lite"/>
    </source>
</evidence>
<organism evidence="2 3">
    <name type="scientific">Hyaloscypha bicolor E</name>
    <dbReference type="NCBI Taxonomy" id="1095630"/>
    <lineage>
        <taxon>Eukaryota</taxon>
        <taxon>Fungi</taxon>
        <taxon>Dikarya</taxon>
        <taxon>Ascomycota</taxon>
        <taxon>Pezizomycotina</taxon>
        <taxon>Leotiomycetes</taxon>
        <taxon>Helotiales</taxon>
        <taxon>Hyaloscyphaceae</taxon>
        <taxon>Hyaloscypha</taxon>
        <taxon>Hyaloscypha bicolor</taxon>
    </lineage>
</organism>
<evidence type="ECO:0000313" key="2">
    <source>
        <dbReference type="EMBL" id="PMD51089.1"/>
    </source>
</evidence>
<name>A0A2J6SJY8_9HELO</name>
<reference evidence="2 3" key="1">
    <citation type="submission" date="2016-04" db="EMBL/GenBank/DDBJ databases">
        <title>A degradative enzymes factory behind the ericoid mycorrhizal symbiosis.</title>
        <authorList>
            <consortium name="DOE Joint Genome Institute"/>
            <person name="Martino E."/>
            <person name="Morin E."/>
            <person name="Grelet G."/>
            <person name="Kuo A."/>
            <person name="Kohler A."/>
            <person name="Daghino S."/>
            <person name="Barry K."/>
            <person name="Choi C."/>
            <person name="Cichocki N."/>
            <person name="Clum A."/>
            <person name="Copeland A."/>
            <person name="Hainaut M."/>
            <person name="Haridas S."/>
            <person name="Labutti K."/>
            <person name="Lindquist E."/>
            <person name="Lipzen A."/>
            <person name="Khouja H.-R."/>
            <person name="Murat C."/>
            <person name="Ohm R."/>
            <person name="Olson A."/>
            <person name="Spatafora J."/>
            <person name="Veneault-Fourrey C."/>
            <person name="Henrissat B."/>
            <person name="Grigoriev I."/>
            <person name="Martin F."/>
            <person name="Perotto S."/>
        </authorList>
    </citation>
    <scope>NUCLEOTIDE SEQUENCE [LARGE SCALE GENOMIC DNA]</scope>
    <source>
        <strain evidence="2 3">E</strain>
    </source>
</reference>
<dbReference type="RefSeq" id="XP_024727993.1">
    <property type="nucleotide sequence ID" value="XM_024871180.1"/>
</dbReference>
<dbReference type="GeneID" id="36579262"/>
<accession>A0A2J6SJY8</accession>
<evidence type="ECO:0000313" key="3">
    <source>
        <dbReference type="Proteomes" id="UP000235371"/>
    </source>
</evidence>
<dbReference type="Proteomes" id="UP000235371">
    <property type="component" value="Unassembled WGS sequence"/>
</dbReference>
<feature type="region of interest" description="Disordered" evidence="1">
    <location>
        <begin position="36"/>
        <end position="63"/>
    </location>
</feature>
<keyword evidence="3" id="KW-1185">Reference proteome</keyword>
<sequence>MRGSGRYLISSWRRTRRRIKESLVLALAAPENIGRGRKTSFSAQQAHRLTPAHKSSPGMPPRPRILSFVLIERRL</sequence>
<gene>
    <name evidence="2" type="ORF">K444DRAFT_224380</name>
</gene>
<dbReference type="AlphaFoldDB" id="A0A2J6SJY8"/>
<dbReference type="EMBL" id="KZ613912">
    <property type="protein sequence ID" value="PMD51089.1"/>
    <property type="molecule type" value="Genomic_DNA"/>
</dbReference>
<proteinExistence type="predicted"/>
<dbReference type="InParanoid" id="A0A2J6SJY8"/>